<dbReference type="NCBIfam" id="TIGR00738">
    <property type="entry name" value="rrf2_super"/>
    <property type="match status" value="1"/>
</dbReference>
<gene>
    <name evidence="1" type="ORF">HK439_18680</name>
</gene>
<dbReference type="InterPro" id="IPR036390">
    <property type="entry name" value="WH_DNA-bd_sf"/>
</dbReference>
<organism evidence="1 2">
    <name type="scientific">Roseibium aggregatum</name>
    <dbReference type="NCBI Taxonomy" id="187304"/>
    <lineage>
        <taxon>Bacteria</taxon>
        <taxon>Pseudomonadati</taxon>
        <taxon>Pseudomonadota</taxon>
        <taxon>Alphaproteobacteria</taxon>
        <taxon>Hyphomicrobiales</taxon>
        <taxon>Stappiaceae</taxon>
        <taxon>Roseibium</taxon>
    </lineage>
</organism>
<evidence type="ECO:0000313" key="1">
    <source>
        <dbReference type="EMBL" id="MBD1548294.1"/>
    </source>
</evidence>
<name>A0A926NZH6_9HYPH</name>
<dbReference type="GO" id="GO:0003700">
    <property type="term" value="F:DNA-binding transcription factor activity"/>
    <property type="evidence" value="ECO:0007669"/>
    <property type="project" value="TreeGrafter"/>
</dbReference>
<dbReference type="PANTHER" id="PTHR33221">
    <property type="entry name" value="WINGED HELIX-TURN-HELIX TRANSCRIPTIONAL REGULATOR, RRF2 FAMILY"/>
    <property type="match status" value="1"/>
</dbReference>
<reference evidence="1" key="1">
    <citation type="submission" date="2020-05" db="EMBL/GenBank/DDBJ databases">
        <title>Identification of trans-AT polyketide cluster in two marine bacteria, producers of a novel glutaramide-containing polyketide sesbanimide D and analogs.</title>
        <authorList>
            <person name="Kacar D."/>
            <person name="Rodriguez P."/>
            <person name="Canedo L."/>
            <person name="Gonzalez E."/>
            <person name="Galan B."/>
            <person name="De La Calle F."/>
            <person name="Garcia J.L."/>
        </authorList>
    </citation>
    <scope>NUCLEOTIDE SEQUENCE</scope>
    <source>
        <strain evidence="1">PHM038</strain>
    </source>
</reference>
<dbReference type="SUPFAM" id="SSF46785">
    <property type="entry name" value="Winged helix' DNA-binding domain"/>
    <property type="match status" value="1"/>
</dbReference>
<dbReference type="AlphaFoldDB" id="A0A926NZH6"/>
<dbReference type="InterPro" id="IPR000944">
    <property type="entry name" value="Tscrpt_reg_Rrf2"/>
</dbReference>
<dbReference type="EMBL" id="JABFCZ010000021">
    <property type="protein sequence ID" value="MBD1548294.1"/>
    <property type="molecule type" value="Genomic_DNA"/>
</dbReference>
<dbReference type="Pfam" id="PF02082">
    <property type="entry name" value="Rrf2"/>
    <property type="match status" value="1"/>
</dbReference>
<dbReference type="PROSITE" id="PS51197">
    <property type="entry name" value="HTH_RRF2_2"/>
    <property type="match status" value="1"/>
</dbReference>
<comment type="caution">
    <text evidence="1">The sequence shown here is derived from an EMBL/GenBank/DDBJ whole genome shotgun (WGS) entry which is preliminary data.</text>
</comment>
<proteinExistence type="predicted"/>
<dbReference type="RefSeq" id="WP_190292982.1">
    <property type="nucleotide sequence ID" value="NZ_JABFCZ010000021.1"/>
</dbReference>
<accession>A0A926NZH6</accession>
<dbReference type="Proteomes" id="UP000598467">
    <property type="component" value="Unassembled WGS sequence"/>
</dbReference>
<protein>
    <submittedName>
        <fullName evidence="1">Rrf2 family transcriptional regulator</fullName>
    </submittedName>
</protein>
<dbReference type="GO" id="GO:0005829">
    <property type="term" value="C:cytosol"/>
    <property type="evidence" value="ECO:0007669"/>
    <property type="project" value="TreeGrafter"/>
</dbReference>
<sequence length="138" mass="15495">MRLAQKTSVAVKLLALLSSHKNNKYTAEEIADRLKVSRSLVAQVVMELRRNHYVTTKTGKHGGISMLKDPQSISLTEIIQIFEADFALTRCLKHDHDADCIFPNGCPMKEIFTNALDKFFDVLSKATIDDLLDADFTP</sequence>
<dbReference type="PANTHER" id="PTHR33221:SF15">
    <property type="entry name" value="HTH-TYPE TRANSCRIPTIONAL REGULATOR YWGB-RELATED"/>
    <property type="match status" value="1"/>
</dbReference>
<dbReference type="Gene3D" id="1.10.10.10">
    <property type="entry name" value="Winged helix-like DNA-binding domain superfamily/Winged helix DNA-binding domain"/>
    <property type="match status" value="1"/>
</dbReference>
<evidence type="ECO:0000313" key="2">
    <source>
        <dbReference type="Proteomes" id="UP000598467"/>
    </source>
</evidence>
<dbReference type="InterPro" id="IPR036388">
    <property type="entry name" value="WH-like_DNA-bd_sf"/>
</dbReference>